<evidence type="ECO:0000256" key="6">
    <source>
        <dbReference type="ARBA" id="ARBA00022989"/>
    </source>
</evidence>
<dbReference type="OrthoDB" id="10254418at2759"/>
<feature type="transmembrane region" description="Helical" evidence="8">
    <location>
        <begin position="248"/>
        <end position="270"/>
    </location>
</feature>
<dbReference type="EMBL" id="MU001673">
    <property type="protein sequence ID" value="KAF2460379.1"/>
    <property type="molecule type" value="Genomic_DNA"/>
</dbReference>
<sequence>MLTPVETTLGSLLAHQAATNLLFDNGAILGISGLLRGLMSAPSRNNFFFFTGMALSWVPLKLLAPQVLPVYPDWGGGLKSILWTATMGALVGWGTKCSNGCTSGHMLCGLSRLSSRSLVAVGTFFPTALITRHVFSALNPSLVTSTASVCPIDAPCYAPVYPDTSTTATLVGLTTTAIVLNRYLPPLAARKHSTEAGRATAWLTAGTTFGLGLLLSGMASPAKVSAFFDVLSPSSLLPSIDLSAWDPSLALILLFGVVPNAIAIFSCGGLDKTKPRFVERFGIPTKTFKDIDWRFIAGAAAFGIAWGASGVCPGPASLRAVARPAWGLVWMTGFYLGGLLGW</sequence>
<evidence type="ECO:0000256" key="8">
    <source>
        <dbReference type="SAM" id="Phobius"/>
    </source>
</evidence>
<dbReference type="PANTHER" id="PTHR30574:SF1">
    <property type="entry name" value="SULPHUR TRANSPORT DOMAIN-CONTAINING PROTEIN"/>
    <property type="match status" value="1"/>
</dbReference>
<comment type="subcellular location">
    <subcellularLocation>
        <location evidence="1">Cell inner membrane</location>
        <topology evidence="1">Multi-pass membrane protein</topology>
    </subcellularLocation>
</comment>
<feature type="transmembrane region" description="Helical" evidence="8">
    <location>
        <begin position="205"/>
        <end position="228"/>
    </location>
</feature>
<organism evidence="9 10">
    <name type="scientific">Lineolata rhizophorae</name>
    <dbReference type="NCBI Taxonomy" id="578093"/>
    <lineage>
        <taxon>Eukaryota</taxon>
        <taxon>Fungi</taxon>
        <taxon>Dikarya</taxon>
        <taxon>Ascomycota</taxon>
        <taxon>Pezizomycotina</taxon>
        <taxon>Dothideomycetes</taxon>
        <taxon>Dothideomycetes incertae sedis</taxon>
        <taxon>Lineolatales</taxon>
        <taxon>Lineolataceae</taxon>
        <taxon>Lineolata</taxon>
    </lineage>
</organism>
<feature type="transmembrane region" description="Helical" evidence="8">
    <location>
        <begin position="321"/>
        <end position="341"/>
    </location>
</feature>
<dbReference type="Proteomes" id="UP000799766">
    <property type="component" value="Unassembled WGS sequence"/>
</dbReference>
<dbReference type="AlphaFoldDB" id="A0A6A6P927"/>
<dbReference type="InterPro" id="IPR007272">
    <property type="entry name" value="Sulf_transp_TsuA/YedE"/>
</dbReference>
<protein>
    <submittedName>
        <fullName evidence="9">YeeE/YedE family integral membrane protein</fullName>
    </submittedName>
</protein>
<keyword evidence="4" id="KW-0997">Cell inner membrane</keyword>
<evidence type="ECO:0000256" key="1">
    <source>
        <dbReference type="ARBA" id="ARBA00004429"/>
    </source>
</evidence>
<evidence type="ECO:0000256" key="2">
    <source>
        <dbReference type="ARBA" id="ARBA00022448"/>
    </source>
</evidence>
<name>A0A6A6P927_9PEZI</name>
<evidence type="ECO:0000256" key="4">
    <source>
        <dbReference type="ARBA" id="ARBA00022519"/>
    </source>
</evidence>
<keyword evidence="10" id="KW-1185">Reference proteome</keyword>
<evidence type="ECO:0000313" key="10">
    <source>
        <dbReference type="Proteomes" id="UP000799766"/>
    </source>
</evidence>
<gene>
    <name evidence="9" type="ORF">BDY21DRAFT_163532</name>
</gene>
<dbReference type="Pfam" id="PF20398">
    <property type="entry name" value="DUF6691"/>
    <property type="match status" value="1"/>
</dbReference>
<keyword evidence="6 8" id="KW-1133">Transmembrane helix</keyword>
<keyword evidence="3" id="KW-1003">Cell membrane</keyword>
<keyword evidence="5 8" id="KW-0812">Transmembrane</keyword>
<dbReference type="GO" id="GO:0005886">
    <property type="term" value="C:plasma membrane"/>
    <property type="evidence" value="ECO:0007669"/>
    <property type="project" value="UniProtKB-SubCell"/>
</dbReference>
<accession>A0A6A6P927</accession>
<evidence type="ECO:0000256" key="3">
    <source>
        <dbReference type="ARBA" id="ARBA00022475"/>
    </source>
</evidence>
<evidence type="ECO:0000256" key="5">
    <source>
        <dbReference type="ARBA" id="ARBA00022692"/>
    </source>
</evidence>
<reference evidence="9" key="1">
    <citation type="journal article" date="2020" name="Stud. Mycol.">
        <title>101 Dothideomycetes genomes: a test case for predicting lifestyles and emergence of pathogens.</title>
        <authorList>
            <person name="Haridas S."/>
            <person name="Albert R."/>
            <person name="Binder M."/>
            <person name="Bloem J."/>
            <person name="Labutti K."/>
            <person name="Salamov A."/>
            <person name="Andreopoulos B."/>
            <person name="Baker S."/>
            <person name="Barry K."/>
            <person name="Bills G."/>
            <person name="Bluhm B."/>
            <person name="Cannon C."/>
            <person name="Castanera R."/>
            <person name="Culley D."/>
            <person name="Daum C."/>
            <person name="Ezra D."/>
            <person name="Gonzalez J."/>
            <person name="Henrissat B."/>
            <person name="Kuo A."/>
            <person name="Liang C."/>
            <person name="Lipzen A."/>
            <person name="Lutzoni F."/>
            <person name="Magnuson J."/>
            <person name="Mondo S."/>
            <person name="Nolan M."/>
            <person name="Ohm R."/>
            <person name="Pangilinan J."/>
            <person name="Park H.-J."/>
            <person name="Ramirez L."/>
            <person name="Alfaro M."/>
            <person name="Sun H."/>
            <person name="Tritt A."/>
            <person name="Yoshinaga Y."/>
            <person name="Zwiers L.-H."/>
            <person name="Turgeon B."/>
            <person name="Goodwin S."/>
            <person name="Spatafora J."/>
            <person name="Crous P."/>
            <person name="Grigoriev I."/>
        </authorList>
    </citation>
    <scope>NUCLEOTIDE SEQUENCE</scope>
    <source>
        <strain evidence="9">ATCC 16933</strain>
    </source>
</reference>
<dbReference type="InterPro" id="IPR046513">
    <property type="entry name" value="DUF6691"/>
</dbReference>
<feature type="transmembrane region" description="Helical" evidence="8">
    <location>
        <begin position="291"/>
        <end position="309"/>
    </location>
</feature>
<keyword evidence="7 8" id="KW-0472">Membrane</keyword>
<keyword evidence="2" id="KW-0813">Transport</keyword>
<evidence type="ECO:0000313" key="9">
    <source>
        <dbReference type="EMBL" id="KAF2460379.1"/>
    </source>
</evidence>
<proteinExistence type="predicted"/>
<dbReference type="PANTHER" id="PTHR30574">
    <property type="entry name" value="INNER MEMBRANE PROTEIN YEDE"/>
    <property type="match status" value="1"/>
</dbReference>
<evidence type="ECO:0000256" key="7">
    <source>
        <dbReference type="ARBA" id="ARBA00023136"/>
    </source>
</evidence>